<dbReference type="CDD" id="cd20298">
    <property type="entry name" value="cupin_UAH"/>
    <property type="match status" value="1"/>
</dbReference>
<dbReference type="GO" id="GO:0006144">
    <property type="term" value="P:purine nucleobase metabolic process"/>
    <property type="evidence" value="ECO:0007669"/>
    <property type="project" value="UniProtKB-KW"/>
</dbReference>
<dbReference type="InterPro" id="IPR011051">
    <property type="entry name" value="RmlC_Cupin_sf"/>
</dbReference>
<keyword evidence="5" id="KW-0378">Hydrolase</keyword>
<dbReference type="PIRSF" id="PIRSF017306">
    <property type="entry name" value="Ureidogly_hydro"/>
    <property type="match status" value="1"/>
</dbReference>
<evidence type="ECO:0000256" key="2">
    <source>
        <dbReference type="ARBA" id="ARBA00022631"/>
    </source>
</evidence>
<proteinExistence type="predicted"/>
<dbReference type="SUPFAM" id="SSF51182">
    <property type="entry name" value="RmlC-like cupins"/>
    <property type="match status" value="1"/>
</dbReference>
<dbReference type="EC" id="3.5.1.116" evidence="5"/>
<dbReference type="PANTHER" id="PTHR21221:SF1">
    <property type="entry name" value="UREIDOGLYCOLATE LYASE"/>
    <property type="match status" value="1"/>
</dbReference>
<dbReference type="GO" id="GO:0050385">
    <property type="term" value="F:ureidoglycolate lyase activity"/>
    <property type="evidence" value="ECO:0007669"/>
    <property type="project" value="UniProtKB-EC"/>
</dbReference>
<dbReference type="InterPro" id="IPR047233">
    <property type="entry name" value="UAH_cupin"/>
</dbReference>
<gene>
    <name evidence="5" type="primary">allA_1</name>
    <name evidence="5" type="ORF">THS5294_00420</name>
</gene>
<comment type="subunit">
    <text evidence="1">Homodimer.</text>
</comment>
<dbReference type="GO" id="GO:0004848">
    <property type="term" value="F:ureidoglycolate hydrolase activity"/>
    <property type="evidence" value="ECO:0007669"/>
    <property type="project" value="UniProtKB-EC"/>
</dbReference>
<dbReference type="Pfam" id="PF04115">
    <property type="entry name" value="Ureidogly_lyase"/>
    <property type="match status" value="1"/>
</dbReference>
<dbReference type="Proteomes" id="UP000051298">
    <property type="component" value="Unassembled WGS sequence"/>
</dbReference>
<keyword evidence="2" id="KW-0659">Purine metabolism</keyword>
<organism evidence="5 6">
    <name type="scientific">Thalassobacter stenotrophicus</name>
    <dbReference type="NCBI Taxonomy" id="266809"/>
    <lineage>
        <taxon>Bacteria</taxon>
        <taxon>Pseudomonadati</taxon>
        <taxon>Pseudomonadota</taxon>
        <taxon>Alphaproteobacteria</taxon>
        <taxon>Rhodobacterales</taxon>
        <taxon>Roseobacteraceae</taxon>
        <taxon>Thalassobacter</taxon>
    </lineage>
</organism>
<dbReference type="GO" id="GO:0000256">
    <property type="term" value="P:allantoin catabolic process"/>
    <property type="evidence" value="ECO:0007669"/>
    <property type="project" value="InterPro"/>
</dbReference>
<reference evidence="5 6" key="1">
    <citation type="submission" date="2015-09" db="EMBL/GenBank/DDBJ databases">
        <authorList>
            <consortium name="Swine Surveillance"/>
        </authorList>
    </citation>
    <scope>NUCLEOTIDE SEQUENCE [LARGE SCALE GENOMIC DNA]</scope>
    <source>
        <strain evidence="5 6">CECT 5294</strain>
    </source>
</reference>
<evidence type="ECO:0000256" key="3">
    <source>
        <dbReference type="ARBA" id="ARBA00023239"/>
    </source>
</evidence>
<name>A0A0P1EWE1_9RHOB</name>
<keyword evidence="3" id="KW-0456">Lyase</keyword>
<dbReference type="InterPro" id="IPR024060">
    <property type="entry name" value="Ureidoglycolate_lyase_dom_sf"/>
</dbReference>
<accession>A0A0P1EWE1</accession>
<dbReference type="Gene3D" id="2.60.120.480">
    <property type="entry name" value="Ureidoglycolate hydrolase"/>
    <property type="match status" value="1"/>
</dbReference>
<evidence type="ECO:0000313" key="6">
    <source>
        <dbReference type="Proteomes" id="UP000051298"/>
    </source>
</evidence>
<evidence type="ECO:0000256" key="1">
    <source>
        <dbReference type="ARBA" id="ARBA00011738"/>
    </source>
</evidence>
<dbReference type="PANTHER" id="PTHR21221">
    <property type="entry name" value="UREIDOGLYCOLATE HYDROLASE"/>
    <property type="match status" value="1"/>
</dbReference>
<dbReference type="eggNOG" id="COG3194">
    <property type="taxonomic scope" value="Bacteria"/>
</dbReference>
<dbReference type="AlphaFoldDB" id="A0A0P1EWE1"/>
<protein>
    <submittedName>
        <fullName evidence="5">Ureidoglycolate hydrolase</fullName>
        <ecNumber evidence="5">3.5.1.116</ecNumber>
    </submittedName>
</protein>
<evidence type="ECO:0000313" key="5">
    <source>
        <dbReference type="EMBL" id="CUH59137.1"/>
    </source>
</evidence>
<dbReference type="EMBL" id="CYRX01000008">
    <property type="protein sequence ID" value="CUH59137.1"/>
    <property type="molecule type" value="Genomic_DNA"/>
</dbReference>
<dbReference type="NCBIfam" id="NF009932">
    <property type="entry name" value="PRK13395.1"/>
    <property type="match status" value="1"/>
</dbReference>
<comment type="catalytic activity">
    <reaction evidence="4">
        <text>(S)-ureidoglycolate = urea + glyoxylate</text>
        <dbReference type="Rhea" id="RHEA:11304"/>
        <dbReference type="ChEBI" id="CHEBI:16199"/>
        <dbReference type="ChEBI" id="CHEBI:36655"/>
        <dbReference type="ChEBI" id="CHEBI:57296"/>
        <dbReference type="EC" id="4.3.2.3"/>
    </reaction>
</comment>
<dbReference type="STRING" id="266809.PM03_03510"/>
<dbReference type="InterPro" id="IPR007247">
    <property type="entry name" value="Ureidogly_lyase"/>
</dbReference>
<sequence length="160" mass="17083">MRAVQARPITAAAFAPFGDVVEVGTVAPVSINAGLCDRFSDLASFDIEGGKLGLSLFQAELRALPYTCDLLERHPLGSQCFVPMSAARFLVIVAPDENGRPGPPQAFVATNTQAINIARNTWHGVLAPIEGSGLFAVIDRIGDGTNLEEHWLEEPTLITL</sequence>
<evidence type="ECO:0000256" key="4">
    <source>
        <dbReference type="ARBA" id="ARBA00047684"/>
    </source>
</evidence>